<evidence type="ECO:0000313" key="2">
    <source>
        <dbReference type="EMBL" id="MBW7452970.1"/>
    </source>
</evidence>
<dbReference type="InterPro" id="IPR046357">
    <property type="entry name" value="PPIase_dom_sf"/>
</dbReference>
<evidence type="ECO:0000313" key="3">
    <source>
        <dbReference type="Proteomes" id="UP001519887"/>
    </source>
</evidence>
<keyword evidence="3" id="KW-1185">Reference proteome</keyword>
<comment type="caution">
    <text evidence="2">The sequence shown here is derived from an EMBL/GenBank/DDBJ whole genome shotgun (WGS) entry which is preliminary data.</text>
</comment>
<name>A0ABS7BWE9_9BACL</name>
<dbReference type="Pfam" id="PF13145">
    <property type="entry name" value="Rotamase_2"/>
    <property type="match status" value="1"/>
</dbReference>
<feature type="domain" description="PpiC" evidence="1">
    <location>
        <begin position="161"/>
        <end position="289"/>
    </location>
</feature>
<gene>
    <name evidence="2" type="ORF">K0U00_02800</name>
</gene>
<dbReference type="Pfam" id="PF13623">
    <property type="entry name" value="SurA_N_2"/>
    <property type="match status" value="1"/>
</dbReference>
<dbReference type="PANTHER" id="PTHR47245">
    <property type="entry name" value="PEPTIDYLPROLYL ISOMERASE"/>
    <property type="match status" value="1"/>
</dbReference>
<accession>A0ABS7BWE9</accession>
<organism evidence="2 3">
    <name type="scientific">Paenibacillus sepulcri</name>
    <dbReference type="NCBI Taxonomy" id="359917"/>
    <lineage>
        <taxon>Bacteria</taxon>
        <taxon>Bacillati</taxon>
        <taxon>Bacillota</taxon>
        <taxon>Bacilli</taxon>
        <taxon>Bacillales</taxon>
        <taxon>Paenibacillaceae</taxon>
        <taxon>Paenibacillus</taxon>
    </lineage>
</organism>
<protein>
    <submittedName>
        <fullName evidence="2">Peptidyl-prolyl cis-trans isomerase</fullName>
    </submittedName>
</protein>
<sequence length="330" mass="37030">MLRRTRLYFLLIPALALLAFFLLTNHQPKLAGNSVVAVVNGEPITYGEMKREMDSQRARVIGTSSDGEEPLEKLKKEALSNAVNTKVMQMMAKEKGVVADISYEAFLKGLTEENKRRAAAVKSNQAVFGPEHYGESEYYRLIQSNIAGELKKILQSETVFSDEQLQQYYDTNKEQYKVPDTIRTRKVTVSGVDADAGKIMKDIRSRVDSGMNIDEASSGYGQSAHVEEQIFDAKSAHSDTLGYPILLSKVQPLLQGQLTGVFQENGKYLFAQCIERTTPGYLAFKEVKEAIRSHLAGQAYDREIERLLQDAKVSINEDVYDRIRDQTVQG</sequence>
<dbReference type="InterPro" id="IPR000297">
    <property type="entry name" value="PPIase_PpiC"/>
</dbReference>
<keyword evidence="2" id="KW-0413">Isomerase</keyword>
<dbReference type="Gene3D" id="1.10.4030.10">
    <property type="entry name" value="Porin chaperone SurA, peptide-binding domain"/>
    <property type="match status" value="1"/>
</dbReference>
<dbReference type="Proteomes" id="UP001519887">
    <property type="component" value="Unassembled WGS sequence"/>
</dbReference>
<evidence type="ECO:0000259" key="1">
    <source>
        <dbReference type="Pfam" id="PF13145"/>
    </source>
</evidence>
<proteinExistence type="predicted"/>
<dbReference type="RefSeq" id="WP_210037781.1">
    <property type="nucleotide sequence ID" value="NZ_JBHLVU010000022.1"/>
</dbReference>
<dbReference type="InterPro" id="IPR050245">
    <property type="entry name" value="PrsA_foldase"/>
</dbReference>
<dbReference type="PANTHER" id="PTHR47245:SF2">
    <property type="entry name" value="PEPTIDYL-PROLYL CIS-TRANS ISOMERASE HP_0175-RELATED"/>
    <property type="match status" value="1"/>
</dbReference>
<reference evidence="2 3" key="1">
    <citation type="submission" date="2021-07" db="EMBL/GenBank/DDBJ databases">
        <title>Paenibacillus radiodurans sp. nov., isolated from the southeastern edge of Tengger Desert.</title>
        <authorList>
            <person name="Zhang G."/>
        </authorList>
    </citation>
    <scope>NUCLEOTIDE SEQUENCE [LARGE SCALE GENOMIC DNA]</scope>
    <source>
        <strain evidence="2 3">CCM 7311</strain>
    </source>
</reference>
<dbReference type="GO" id="GO:0016853">
    <property type="term" value="F:isomerase activity"/>
    <property type="evidence" value="ECO:0007669"/>
    <property type="project" value="UniProtKB-KW"/>
</dbReference>
<dbReference type="InterPro" id="IPR027304">
    <property type="entry name" value="Trigger_fact/SurA_dom_sf"/>
</dbReference>
<dbReference type="SUPFAM" id="SSF109998">
    <property type="entry name" value="Triger factor/SurA peptide-binding domain-like"/>
    <property type="match status" value="1"/>
</dbReference>
<dbReference type="Gene3D" id="3.10.50.40">
    <property type="match status" value="1"/>
</dbReference>
<dbReference type="EMBL" id="JAHZIK010000029">
    <property type="protein sequence ID" value="MBW7452970.1"/>
    <property type="molecule type" value="Genomic_DNA"/>
</dbReference>